<dbReference type="GO" id="GO:0006355">
    <property type="term" value="P:regulation of DNA-templated transcription"/>
    <property type="evidence" value="ECO:0007669"/>
    <property type="project" value="InterPro"/>
</dbReference>
<dbReference type="Gene3D" id="1.10.10.10">
    <property type="entry name" value="Winged helix-like DNA-binding domain superfamily/Winged helix DNA-binding domain"/>
    <property type="match status" value="1"/>
</dbReference>
<dbReference type="Pfam" id="PF00072">
    <property type="entry name" value="Response_reg"/>
    <property type="match status" value="1"/>
</dbReference>
<reference evidence="8 9" key="1">
    <citation type="submission" date="2017-12" db="EMBL/GenBank/DDBJ databases">
        <title>Phylogenetic diversity of female urinary microbiome.</title>
        <authorList>
            <person name="Thomas-White K."/>
            <person name="Wolfe A.J."/>
        </authorList>
    </citation>
    <scope>NUCLEOTIDE SEQUENCE [LARGE SCALE GENOMIC DNA]</scope>
    <source>
        <strain evidence="8 9">UMB1298</strain>
    </source>
</reference>
<organism evidence="8 9">
    <name type="scientific">Kytococcus schroeteri</name>
    <dbReference type="NCBI Taxonomy" id="138300"/>
    <lineage>
        <taxon>Bacteria</taxon>
        <taxon>Bacillati</taxon>
        <taxon>Actinomycetota</taxon>
        <taxon>Actinomycetes</taxon>
        <taxon>Micrococcales</taxon>
        <taxon>Kytococcaceae</taxon>
        <taxon>Kytococcus</taxon>
    </lineage>
</organism>
<keyword evidence="1 4" id="KW-0597">Phosphoprotein</keyword>
<dbReference type="PROSITE" id="PS51755">
    <property type="entry name" value="OMPR_PHOB"/>
    <property type="match status" value="1"/>
</dbReference>
<dbReference type="InterPro" id="IPR001789">
    <property type="entry name" value="Sig_transdc_resp-reg_receiver"/>
</dbReference>
<dbReference type="OrthoDB" id="162434at2"/>
<gene>
    <name evidence="8" type="ORF">CYJ76_09415</name>
</gene>
<feature type="domain" description="Response regulatory" evidence="6">
    <location>
        <begin position="18"/>
        <end position="131"/>
    </location>
</feature>
<dbReference type="Gene3D" id="6.10.250.690">
    <property type="match status" value="1"/>
</dbReference>
<keyword evidence="3 5" id="KW-0238">DNA-binding</keyword>
<keyword evidence="2" id="KW-0902">Two-component regulatory system</keyword>
<evidence type="ECO:0000256" key="2">
    <source>
        <dbReference type="ARBA" id="ARBA00023012"/>
    </source>
</evidence>
<evidence type="ECO:0000259" key="7">
    <source>
        <dbReference type="PROSITE" id="PS51755"/>
    </source>
</evidence>
<dbReference type="GO" id="GO:0000156">
    <property type="term" value="F:phosphorelay response regulator activity"/>
    <property type="evidence" value="ECO:0007669"/>
    <property type="project" value="TreeGrafter"/>
</dbReference>
<evidence type="ECO:0000256" key="1">
    <source>
        <dbReference type="ARBA" id="ARBA00022553"/>
    </source>
</evidence>
<sequence>MAGQVSESTVHETGEPLVAILAEDDEDIAQPLARAMRREGFDVTVVADGPSALMTARQGCTLLVLDIGLPRMDGLEVCRRLRAEGHTFPVLMLTARAGEIDTVVGLDAGADDYVTKPFRLAEFHARVRALLRRRAPHETGLDGADSDDGLRIDSSARRVWVDGEEVTLTAKEFDLLHILVRDRGRVVSRDQLMREAWQTDWVGSTKTLDMHVSGLRKKLGDDPNAPRFVATVRGVGFRLVTEE</sequence>
<dbReference type="GO" id="GO:0032993">
    <property type="term" value="C:protein-DNA complex"/>
    <property type="evidence" value="ECO:0007669"/>
    <property type="project" value="TreeGrafter"/>
</dbReference>
<evidence type="ECO:0000256" key="5">
    <source>
        <dbReference type="PROSITE-ProRule" id="PRU01091"/>
    </source>
</evidence>
<feature type="DNA-binding region" description="OmpR/PhoB-type" evidence="5">
    <location>
        <begin position="141"/>
        <end position="241"/>
    </location>
</feature>
<dbReference type="CDD" id="cd00383">
    <property type="entry name" value="trans_reg_C"/>
    <property type="match status" value="1"/>
</dbReference>
<dbReference type="InterPro" id="IPR001867">
    <property type="entry name" value="OmpR/PhoB-type_DNA-bd"/>
</dbReference>
<proteinExistence type="predicted"/>
<dbReference type="Gene3D" id="3.40.50.2300">
    <property type="match status" value="1"/>
</dbReference>
<name>A0A2I1P981_9MICO</name>
<dbReference type="EMBL" id="PKIZ01000018">
    <property type="protein sequence ID" value="PKZ41142.1"/>
    <property type="molecule type" value="Genomic_DNA"/>
</dbReference>
<dbReference type="GO" id="GO:0000976">
    <property type="term" value="F:transcription cis-regulatory region binding"/>
    <property type="evidence" value="ECO:0007669"/>
    <property type="project" value="TreeGrafter"/>
</dbReference>
<feature type="domain" description="OmpR/PhoB-type" evidence="7">
    <location>
        <begin position="141"/>
        <end position="241"/>
    </location>
</feature>
<dbReference type="InterPro" id="IPR039420">
    <property type="entry name" value="WalR-like"/>
</dbReference>
<dbReference type="PANTHER" id="PTHR48111">
    <property type="entry name" value="REGULATOR OF RPOS"/>
    <property type="match status" value="1"/>
</dbReference>
<dbReference type="PANTHER" id="PTHR48111:SF40">
    <property type="entry name" value="PHOSPHATE REGULON TRANSCRIPTIONAL REGULATORY PROTEIN PHOB"/>
    <property type="match status" value="1"/>
</dbReference>
<evidence type="ECO:0000259" key="6">
    <source>
        <dbReference type="PROSITE" id="PS50110"/>
    </source>
</evidence>
<evidence type="ECO:0000313" key="8">
    <source>
        <dbReference type="EMBL" id="PKZ41142.1"/>
    </source>
</evidence>
<dbReference type="SMART" id="SM00862">
    <property type="entry name" value="Trans_reg_C"/>
    <property type="match status" value="1"/>
</dbReference>
<dbReference type="InterPro" id="IPR016032">
    <property type="entry name" value="Sig_transdc_resp-reg_C-effctor"/>
</dbReference>
<comment type="caution">
    <text evidence="8">The sequence shown here is derived from an EMBL/GenBank/DDBJ whole genome shotgun (WGS) entry which is preliminary data.</text>
</comment>
<evidence type="ECO:0000256" key="3">
    <source>
        <dbReference type="ARBA" id="ARBA00023125"/>
    </source>
</evidence>
<dbReference type="SUPFAM" id="SSF52172">
    <property type="entry name" value="CheY-like"/>
    <property type="match status" value="1"/>
</dbReference>
<dbReference type="SMART" id="SM00448">
    <property type="entry name" value="REC"/>
    <property type="match status" value="1"/>
</dbReference>
<dbReference type="CDD" id="cd17574">
    <property type="entry name" value="REC_OmpR"/>
    <property type="match status" value="1"/>
</dbReference>
<evidence type="ECO:0000256" key="4">
    <source>
        <dbReference type="PROSITE-ProRule" id="PRU00169"/>
    </source>
</evidence>
<dbReference type="PROSITE" id="PS50110">
    <property type="entry name" value="RESPONSE_REGULATORY"/>
    <property type="match status" value="1"/>
</dbReference>
<dbReference type="FunFam" id="1.10.10.10:FF:000018">
    <property type="entry name" value="DNA-binding response regulator ResD"/>
    <property type="match status" value="1"/>
</dbReference>
<evidence type="ECO:0000313" key="9">
    <source>
        <dbReference type="Proteomes" id="UP000234206"/>
    </source>
</evidence>
<dbReference type="AlphaFoldDB" id="A0A2I1P981"/>
<dbReference type="Pfam" id="PF00486">
    <property type="entry name" value="Trans_reg_C"/>
    <property type="match status" value="1"/>
</dbReference>
<protein>
    <submittedName>
        <fullName evidence="8">DNA-binding response regulator</fullName>
    </submittedName>
</protein>
<dbReference type="GO" id="GO:0005829">
    <property type="term" value="C:cytosol"/>
    <property type="evidence" value="ECO:0007669"/>
    <property type="project" value="TreeGrafter"/>
</dbReference>
<feature type="modified residue" description="4-aspartylphosphate" evidence="4">
    <location>
        <position position="66"/>
    </location>
</feature>
<keyword evidence="9" id="KW-1185">Reference proteome</keyword>
<dbReference type="Proteomes" id="UP000234206">
    <property type="component" value="Unassembled WGS sequence"/>
</dbReference>
<dbReference type="SUPFAM" id="SSF46894">
    <property type="entry name" value="C-terminal effector domain of the bipartite response regulators"/>
    <property type="match status" value="1"/>
</dbReference>
<accession>A0A2I1P981</accession>
<dbReference type="InterPro" id="IPR036388">
    <property type="entry name" value="WH-like_DNA-bd_sf"/>
</dbReference>
<dbReference type="InterPro" id="IPR011006">
    <property type="entry name" value="CheY-like_superfamily"/>
</dbReference>